<evidence type="ECO:0000256" key="7">
    <source>
        <dbReference type="RuleBase" id="RU000461"/>
    </source>
</evidence>
<dbReference type="PRINTS" id="PR00359">
    <property type="entry name" value="BP450"/>
</dbReference>
<dbReference type="PRINTS" id="PR00385">
    <property type="entry name" value="P450"/>
</dbReference>
<proteinExistence type="inferred from homology"/>
<dbReference type="GO" id="GO:0005506">
    <property type="term" value="F:iron ion binding"/>
    <property type="evidence" value="ECO:0007669"/>
    <property type="project" value="InterPro"/>
</dbReference>
<keyword evidence="2 7" id="KW-0349">Heme</keyword>
<protein>
    <submittedName>
        <fullName evidence="8">Putative cytochrome P450 hydroxylase</fullName>
    </submittedName>
</protein>
<evidence type="ECO:0000256" key="6">
    <source>
        <dbReference type="ARBA" id="ARBA00023033"/>
    </source>
</evidence>
<dbReference type="PANTHER" id="PTHR46696:SF1">
    <property type="entry name" value="CYTOCHROME P450 YJIB-RELATED"/>
    <property type="match status" value="1"/>
</dbReference>
<dbReference type="RefSeq" id="WP_152099448.1">
    <property type="nucleotide sequence ID" value="NZ_AP021861.1"/>
</dbReference>
<comment type="similarity">
    <text evidence="1 7">Belongs to the cytochrome P450 family.</text>
</comment>
<dbReference type="PROSITE" id="PS00086">
    <property type="entry name" value="CYTOCHROME_P450"/>
    <property type="match status" value="1"/>
</dbReference>
<keyword evidence="5 7" id="KW-0408">Iron</keyword>
<sequence length="411" mass="46598">MHRDSATLCPEALVSAEFLRDPYPELKWLRENAPVHYNDAIGGWVITKYDDIVVTMKETGTYSNEGRLGRAVDYLPPEAKAKLTGFQNHYRTKGLLHSDPPDHTRLRSLIQKAFTPRMIDLMRPRIQQIVDDLLDKVAGEGGMEAIQQLAFAVPVTVLAEIMGAPQSDRHYFQKWSNLLLAFQGVNKPAFEVLTQAQEALVEAREYLTRLIARRRVEPGQDLVSQLVAVESEGERLTQDELINTCITLLVAGHETTTSLIGNGLYLLLHDRSQWQMIQQDRALLPAAIEEILRYESPVARQPRVIKHDTVLGGQELSGGQMLFQMLNSANRDAEHFTDPDVFDIRRTKNRHIAFGYGVHFCIGAPLSRAEGAIVFETLLRRMPEIRLVDSEADWDVTKRNSRVLHSLRVEF</sequence>
<dbReference type="GO" id="GO:0020037">
    <property type="term" value="F:heme binding"/>
    <property type="evidence" value="ECO:0007669"/>
    <property type="project" value="InterPro"/>
</dbReference>
<dbReference type="SUPFAM" id="SSF48264">
    <property type="entry name" value="Cytochrome P450"/>
    <property type="match status" value="1"/>
</dbReference>
<dbReference type="InterPro" id="IPR001128">
    <property type="entry name" value="Cyt_P450"/>
</dbReference>
<dbReference type="FunFam" id="1.10.630.10:FF:000018">
    <property type="entry name" value="Cytochrome P450 monooxygenase"/>
    <property type="match status" value="1"/>
</dbReference>
<dbReference type="Pfam" id="PF00067">
    <property type="entry name" value="p450"/>
    <property type="match status" value="1"/>
</dbReference>
<evidence type="ECO:0000313" key="8">
    <source>
        <dbReference type="EMBL" id="BBO33729.1"/>
    </source>
</evidence>
<dbReference type="KEGG" id="lpav:PLANPX_3341"/>
<dbReference type="Proteomes" id="UP000326837">
    <property type="component" value="Chromosome"/>
</dbReference>
<evidence type="ECO:0000256" key="3">
    <source>
        <dbReference type="ARBA" id="ARBA00022723"/>
    </source>
</evidence>
<dbReference type="InterPro" id="IPR017972">
    <property type="entry name" value="Cyt_P450_CS"/>
</dbReference>
<gene>
    <name evidence="8" type="ORF">PLANPX_3341</name>
</gene>
<reference evidence="9" key="1">
    <citation type="submission" date="2019-10" db="EMBL/GenBank/DDBJ databases">
        <title>Lacipirellula parvula gen. nov., sp. nov., representing a lineage of planctomycetes widespread in freshwater anoxic habitats, and description of the family Lacipirellulaceae.</title>
        <authorList>
            <person name="Dedysh S.N."/>
            <person name="Kulichevskaya I.S."/>
            <person name="Beletsky A.V."/>
            <person name="Rakitin A.L."/>
            <person name="Mardanov A.V."/>
            <person name="Ivanova A.A."/>
            <person name="Saltykova V.X."/>
            <person name="Rijpstra W.I.C."/>
            <person name="Sinninghe Damste J.S."/>
            <person name="Ravin N.V."/>
        </authorList>
    </citation>
    <scope>NUCLEOTIDE SEQUENCE [LARGE SCALE GENOMIC DNA]</scope>
    <source>
        <strain evidence="9">PX69</strain>
    </source>
</reference>
<keyword evidence="6 7" id="KW-0503">Monooxygenase</keyword>
<keyword evidence="4 7" id="KW-0560">Oxidoreductase</keyword>
<dbReference type="InterPro" id="IPR036396">
    <property type="entry name" value="Cyt_P450_sf"/>
</dbReference>
<name>A0A5K7XLD6_9BACT</name>
<evidence type="ECO:0000256" key="4">
    <source>
        <dbReference type="ARBA" id="ARBA00023002"/>
    </source>
</evidence>
<organism evidence="8 9">
    <name type="scientific">Lacipirellula parvula</name>
    <dbReference type="NCBI Taxonomy" id="2650471"/>
    <lineage>
        <taxon>Bacteria</taxon>
        <taxon>Pseudomonadati</taxon>
        <taxon>Planctomycetota</taxon>
        <taxon>Planctomycetia</taxon>
        <taxon>Pirellulales</taxon>
        <taxon>Lacipirellulaceae</taxon>
        <taxon>Lacipirellula</taxon>
    </lineage>
</organism>
<evidence type="ECO:0000313" key="9">
    <source>
        <dbReference type="Proteomes" id="UP000326837"/>
    </source>
</evidence>
<dbReference type="InterPro" id="IPR002397">
    <property type="entry name" value="Cyt_P450_B"/>
</dbReference>
<dbReference type="PANTHER" id="PTHR46696">
    <property type="entry name" value="P450, PUTATIVE (EUROFUNG)-RELATED"/>
    <property type="match status" value="1"/>
</dbReference>
<dbReference type="GO" id="GO:0004497">
    <property type="term" value="F:monooxygenase activity"/>
    <property type="evidence" value="ECO:0007669"/>
    <property type="project" value="UniProtKB-KW"/>
</dbReference>
<accession>A0A5K7XLD6</accession>
<dbReference type="GO" id="GO:0016705">
    <property type="term" value="F:oxidoreductase activity, acting on paired donors, with incorporation or reduction of molecular oxygen"/>
    <property type="evidence" value="ECO:0007669"/>
    <property type="project" value="InterPro"/>
</dbReference>
<evidence type="ECO:0000256" key="5">
    <source>
        <dbReference type="ARBA" id="ARBA00023004"/>
    </source>
</evidence>
<dbReference type="AlphaFoldDB" id="A0A5K7XLD6"/>
<keyword evidence="9" id="KW-1185">Reference proteome</keyword>
<dbReference type="EMBL" id="AP021861">
    <property type="protein sequence ID" value="BBO33729.1"/>
    <property type="molecule type" value="Genomic_DNA"/>
</dbReference>
<keyword evidence="3 7" id="KW-0479">Metal-binding</keyword>
<evidence type="ECO:0000256" key="2">
    <source>
        <dbReference type="ARBA" id="ARBA00022617"/>
    </source>
</evidence>
<evidence type="ECO:0000256" key="1">
    <source>
        <dbReference type="ARBA" id="ARBA00010617"/>
    </source>
</evidence>
<dbReference type="CDD" id="cd20625">
    <property type="entry name" value="CYP164-like"/>
    <property type="match status" value="1"/>
</dbReference>
<dbReference type="Gene3D" id="1.10.630.10">
    <property type="entry name" value="Cytochrome P450"/>
    <property type="match status" value="1"/>
</dbReference>